<evidence type="ECO:0000256" key="4">
    <source>
        <dbReference type="ARBA" id="ARBA00023136"/>
    </source>
</evidence>
<comment type="similarity">
    <text evidence="2">Belongs to the SusD family.</text>
</comment>
<dbReference type="AlphaFoldDB" id="A0A917IN01"/>
<gene>
    <name evidence="7" type="ORF">GCM10011379_02360</name>
</gene>
<dbReference type="InterPro" id="IPR011990">
    <property type="entry name" value="TPR-like_helical_dom_sf"/>
</dbReference>
<dbReference type="Proteomes" id="UP000627292">
    <property type="component" value="Unassembled WGS sequence"/>
</dbReference>
<evidence type="ECO:0000259" key="6">
    <source>
        <dbReference type="Pfam" id="PF07980"/>
    </source>
</evidence>
<sequence length="561" mass="64243">MFDIQPEQNLDREQMYRDVYDADAAVLGLYGKLLNLAEQQVVLNELRADLMDVTSNASEVLKEVNEHTVTLENPYANPKPFFETILNCNDVIKNFRIMYTDKKLSTEQFQQRYGDVVALRSWVYLQAGIQFGTVPYITDALETVDAVKDESRFTRLGLERLIDTLIKTTDSIPYKDPYTATTSLVTIVDGYNTSKFFIHKKCLLGDLYLWRSAFTKSAADARTAAQYYKDVMNTDKSDAGETYRVKYSEVLSNSDLAIGYYNDGRVNQYNENALVNSNSLGWRSMFARAQDGLYNQEWIWMLYFDKSFAPKNPFINLFSNRGGSYLVKPSQTAITAWNSQVQSENNFRFDGRGKLTYTMLDGQPVIMKYLYNYLDETTSIPVRPLEKPGKWFLYRAALLHLHYAEAANRDGRHRLAYALVNDGIKANYTDPALPTDVTNSQQTFDVEPYAFDARLGEVPRFRSAWYKNAGIRGRAHLKVNPVAAGSDSTLAIENQIIDEQGLELAYEGHRWADLLRISIRRDDPAFIADKVYEKLQKGGNGKAAEVRARLMARNWFLPFKW</sequence>
<feature type="domain" description="RagB/SusD" evidence="6">
    <location>
        <begin position="312"/>
        <end position="539"/>
    </location>
</feature>
<keyword evidence="8" id="KW-1185">Reference proteome</keyword>
<dbReference type="SUPFAM" id="SSF48452">
    <property type="entry name" value="TPR-like"/>
    <property type="match status" value="1"/>
</dbReference>
<evidence type="ECO:0000256" key="3">
    <source>
        <dbReference type="ARBA" id="ARBA00022729"/>
    </source>
</evidence>
<evidence type="ECO:0000256" key="1">
    <source>
        <dbReference type="ARBA" id="ARBA00004442"/>
    </source>
</evidence>
<dbReference type="Pfam" id="PF07980">
    <property type="entry name" value="SusD_RagB"/>
    <property type="match status" value="1"/>
</dbReference>
<dbReference type="InterPro" id="IPR012944">
    <property type="entry name" value="SusD_RagB_dom"/>
</dbReference>
<dbReference type="Gene3D" id="1.25.40.390">
    <property type="match status" value="1"/>
</dbReference>
<dbReference type="GO" id="GO:0009279">
    <property type="term" value="C:cell outer membrane"/>
    <property type="evidence" value="ECO:0007669"/>
    <property type="project" value="UniProtKB-SubCell"/>
</dbReference>
<name>A0A917IN01_9BACT</name>
<reference evidence="7" key="1">
    <citation type="journal article" date="2014" name="Int. J. Syst. Evol. Microbiol.">
        <title>Complete genome sequence of Corynebacterium casei LMG S-19264T (=DSM 44701T), isolated from a smear-ripened cheese.</title>
        <authorList>
            <consortium name="US DOE Joint Genome Institute (JGI-PGF)"/>
            <person name="Walter F."/>
            <person name="Albersmeier A."/>
            <person name="Kalinowski J."/>
            <person name="Ruckert C."/>
        </authorList>
    </citation>
    <scope>NUCLEOTIDE SEQUENCE</scope>
    <source>
        <strain evidence="7">CGMCC 1.15290</strain>
    </source>
</reference>
<reference evidence="7" key="2">
    <citation type="submission" date="2020-09" db="EMBL/GenBank/DDBJ databases">
        <authorList>
            <person name="Sun Q."/>
            <person name="Zhou Y."/>
        </authorList>
    </citation>
    <scope>NUCLEOTIDE SEQUENCE</scope>
    <source>
        <strain evidence="7">CGMCC 1.15290</strain>
    </source>
</reference>
<keyword evidence="3" id="KW-0732">Signal</keyword>
<evidence type="ECO:0000256" key="2">
    <source>
        <dbReference type="ARBA" id="ARBA00006275"/>
    </source>
</evidence>
<keyword evidence="5" id="KW-0998">Cell outer membrane</keyword>
<comment type="caution">
    <text evidence="7">The sequence shown here is derived from an EMBL/GenBank/DDBJ whole genome shotgun (WGS) entry which is preliminary data.</text>
</comment>
<comment type="subcellular location">
    <subcellularLocation>
        <location evidence="1">Cell outer membrane</location>
    </subcellularLocation>
</comment>
<protein>
    <recommendedName>
        <fullName evidence="6">RagB/SusD domain-containing protein</fullName>
    </recommendedName>
</protein>
<dbReference type="EMBL" id="BMIB01000001">
    <property type="protein sequence ID" value="GGH57548.1"/>
    <property type="molecule type" value="Genomic_DNA"/>
</dbReference>
<organism evidence="7 8">
    <name type="scientific">Filimonas zeae</name>
    <dbReference type="NCBI Taxonomy" id="1737353"/>
    <lineage>
        <taxon>Bacteria</taxon>
        <taxon>Pseudomonadati</taxon>
        <taxon>Bacteroidota</taxon>
        <taxon>Chitinophagia</taxon>
        <taxon>Chitinophagales</taxon>
        <taxon>Chitinophagaceae</taxon>
        <taxon>Filimonas</taxon>
    </lineage>
</organism>
<proteinExistence type="inferred from homology"/>
<evidence type="ECO:0000256" key="5">
    <source>
        <dbReference type="ARBA" id="ARBA00023237"/>
    </source>
</evidence>
<evidence type="ECO:0000313" key="8">
    <source>
        <dbReference type="Proteomes" id="UP000627292"/>
    </source>
</evidence>
<keyword evidence="4" id="KW-0472">Membrane</keyword>
<evidence type="ECO:0000313" key="7">
    <source>
        <dbReference type="EMBL" id="GGH57548.1"/>
    </source>
</evidence>
<accession>A0A917IN01</accession>